<dbReference type="RefSeq" id="WP_205385840.1">
    <property type="nucleotide sequence ID" value="NZ_JAFFZS010000028.1"/>
</dbReference>
<name>A0ABS2VX38_STRAS</name>
<dbReference type="EMBL" id="JAFFZS010000028">
    <property type="protein sequence ID" value="MBN0047712.1"/>
    <property type="molecule type" value="Genomic_DNA"/>
</dbReference>
<evidence type="ECO:0000313" key="2">
    <source>
        <dbReference type="EMBL" id="MBN0047712.1"/>
    </source>
</evidence>
<protein>
    <submittedName>
        <fullName evidence="2">Uncharacterized protein</fullName>
    </submittedName>
</protein>
<keyword evidence="1" id="KW-0812">Transmembrane</keyword>
<evidence type="ECO:0000256" key="1">
    <source>
        <dbReference type="SAM" id="Phobius"/>
    </source>
</evidence>
<keyword evidence="3" id="KW-1185">Reference proteome</keyword>
<reference evidence="2 3" key="1">
    <citation type="submission" date="2021-02" db="EMBL/GenBank/DDBJ databases">
        <title>Whole genome sequencing of Streptomyces actuosus VRA1.</title>
        <authorList>
            <person name="Sen G."/>
            <person name="Sen A."/>
        </authorList>
    </citation>
    <scope>NUCLEOTIDE SEQUENCE [LARGE SCALE GENOMIC DNA]</scope>
    <source>
        <strain evidence="2 3">VRA1</strain>
    </source>
</reference>
<gene>
    <name evidence="2" type="ORF">JS756_27105</name>
</gene>
<comment type="caution">
    <text evidence="2">The sequence shown here is derived from an EMBL/GenBank/DDBJ whole genome shotgun (WGS) entry which is preliminary data.</text>
</comment>
<dbReference type="Proteomes" id="UP000788262">
    <property type="component" value="Unassembled WGS sequence"/>
</dbReference>
<organism evidence="2 3">
    <name type="scientific">Streptomyces actuosus</name>
    <dbReference type="NCBI Taxonomy" id="1885"/>
    <lineage>
        <taxon>Bacteria</taxon>
        <taxon>Bacillati</taxon>
        <taxon>Actinomycetota</taxon>
        <taxon>Actinomycetes</taxon>
        <taxon>Kitasatosporales</taxon>
        <taxon>Streptomycetaceae</taxon>
        <taxon>Streptomyces</taxon>
    </lineage>
</organism>
<keyword evidence="1" id="KW-1133">Transmembrane helix</keyword>
<keyword evidence="1" id="KW-0472">Membrane</keyword>
<proteinExistence type="predicted"/>
<sequence length="88" mass="9196">MTLTPTRAPATAGRRLAATLYGYSSHLDTCPWCERAALTGQDLFNPPQALPQYPGAPDAHDGVRRTTLIVAIAAALILLVVLIAVAAG</sequence>
<feature type="transmembrane region" description="Helical" evidence="1">
    <location>
        <begin position="68"/>
        <end position="87"/>
    </location>
</feature>
<accession>A0ABS2VX38</accession>
<evidence type="ECO:0000313" key="3">
    <source>
        <dbReference type="Proteomes" id="UP000788262"/>
    </source>
</evidence>